<dbReference type="Proteomes" id="UP000217154">
    <property type="component" value="Chromosome"/>
</dbReference>
<dbReference type="Pfam" id="PF11127">
    <property type="entry name" value="YgaP-like_TM"/>
    <property type="match status" value="1"/>
</dbReference>
<proteinExistence type="predicted"/>
<dbReference type="KEGG" id="vbo:CKY39_04260"/>
<evidence type="ECO:0000313" key="1">
    <source>
        <dbReference type="EMBL" id="ATA52517.1"/>
    </source>
</evidence>
<dbReference type="EMBL" id="CP023284">
    <property type="protein sequence ID" value="ATA52517.1"/>
    <property type="molecule type" value="Genomic_DNA"/>
</dbReference>
<gene>
    <name evidence="1" type="ORF">CKY39_04260</name>
</gene>
<reference evidence="1 2" key="1">
    <citation type="submission" date="2017-09" db="EMBL/GenBank/DDBJ databases">
        <title>The diverse metabolic capabilities of V. boronicumulans make it an excellent choice for continued studies on novel biodegradation.</title>
        <authorList>
            <person name="Sun S."/>
        </authorList>
    </citation>
    <scope>NUCLEOTIDE SEQUENCE [LARGE SCALE GENOMIC DNA]</scope>
    <source>
        <strain evidence="1 2">J1</strain>
    </source>
</reference>
<sequence>MLYVKNVPGWERALRIALGLAGLAFAAMNWPADAMAVAVGLMGAMLALTGLVGFCPMCAMVGRTLDKGR</sequence>
<protein>
    <submittedName>
        <fullName evidence="1">Uncharacterized protein</fullName>
    </submittedName>
</protein>
<accession>A0A250DDS2</accession>
<evidence type="ECO:0000313" key="2">
    <source>
        <dbReference type="Proteomes" id="UP000217154"/>
    </source>
</evidence>
<organism evidence="1 2">
    <name type="scientific">Variovorax boronicumulans</name>
    <dbReference type="NCBI Taxonomy" id="436515"/>
    <lineage>
        <taxon>Bacteria</taxon>
        <taxon>Pseudomonadati</taxon>
        <taxon>Pseudomonadota</taxon>
        <taxon>Betaproteobacteria</taxon>
        <taxon>Burkholderiales</taxon>
        <taxon>Comamonadaceae</taxon>
        <taxon>Variovorax</taxon>
    </lineage>
</organism>
<name>A0A250DDS2_9BURK</name>
<dbReference type="RefSeq" id="WP_095743567.1">
    <property type="nucleotide sequence ID" value="NZ_BKDI01000004.1"/>
</dbReference>
<dbReference type="AlphaFoldDB" id="A0A250DDS2"/>
<dbReference type="InterPro" id="IPR021309">
    <property type="entry name" value="YgaP-like_TM"/>
</dbReference>